<evidence type="ECO:0000313" key="1">
    <source>
        <dbReference type="EMBL" id="AFP84761.1"/>
    </source>
</evidence>
<dbReference type="AlphaFoldDB" id="J3VS03"/>
<gene>
    <name evidence="1" type="ORF">A359_03660</name>
</gene>
<dbReference type="HOGENOM" id="CLU_3276482_0_0_6"/>
<name>J3VS03_9ENTR</name>
<dbReference type="EMBL" id="CP003546">
    <property type="protein sequence ID" value="AFP84761.1"/>
    <property type="molecule type" value="Genomic_DNA"/>
</dbReference>
<protein>
    <submittedName>
        <fullName evidence="1">Uncharacterized protein</fullName>
    </submittedName>
</protein>
<keyword evidence="2" id="KW-1185">Reference proteome</keyword>
<evidence type="ECO:0000313" key="2">
    <source>
        <dbReference type="Proteomes" id="UP000003936"/>
    </source>
</evidence>
<dbReference type="KEGG" id="sect:A359_03660"/>
<proteinExistence type="predicted"/>
<dbReference type="Proteomes" id="UP000003936">
    <property type="component" value="Chromosome"/>
</dbReference>
<organism evidence="1 2">
    <name type="scientific">secondary endosymbiont of Ctenarytaina eucalypti</name>
    <dbReference type="NCBI Taxonomy" id="1199245"/>
    <lineage>
        <taxon>Bacteria</taxon>
        <taxon>Pseudomonadati</taxon>
        <taxon>Pseudomonadota</taxon>
        <taxon>Gammaproteobacteria</taxon>
        <taxon>Enterobacterales</taxon>
        <taxon>Enterobacteriaceae</taxon>
        <taxon>aphid secondary symbionts</taxon>
    </lineage>
</organism>
<sequence>MLTTCNLIQHDDYRNSNLQIIVFGNYKTIKKRFESAHTLRE</sequence>
<accession>J3VS03</accession>
<reference evidence="1 2" key="1">
    <citation type="journal article" date="2012" name="Mol. Biol. Evol.">
        <title>Genome reduction and co-evolution between the primary and secondary bacterial symbionts of psyllids.</title>
        <authorList>
            <person name="Sloan D.B."/>
            <person name="Moran N.A."/>
        </authorList>
    </citation>
    <scope>NUCLEOTIDE SEQUENCE [LARGE SCALE GENOMIC DNA]</scope>
    <source>
        <strain evidence="1">Ceuc_S</strain>
    </source>
</reference>